<evidence type="ECO:0000313" key="5">
    <source>
        <dbReference type="Proteomes" id="UP000295416"/>
    </source>
</evidence>
<organism evidence="4 5">
    <name type="scientific">Scopulibacillus darangshiensis</name>
    <dbReference type="NCBI Taxonomy" id="442528"/>
    <lineage>
        <taxon>Bacteria</taxon>
        <taxon>Bacillati</taxon>
        <taxon>Bacillota</taxon>
        <taxon>Bacilli</taxon>
        <taxon>Bacillales</taxon>
        <taxon>Sporolactobacillaceae</taxon>
        <taxon>Scopulibacillus</taxon>
    </lineage>
</organism>
<dbReference type="PROSITE" id="PS51123">
    <property type="entry name" value="OMPA_2"/>
    <property type="match status" value="1"/>
</dbReference>
<keyword evidence="1 2" id="KW-0472">Membrane</keyword>
<dbReference type="CDD" id="cd07185">
    <property type="entry name" value="OmpA_C-like"/>
    <property type="match status" value="1"/>
</dbReference>
<dbReference type="OrthoDB" id="9805566at2"/>
<name>A0A4R2PBA2_9BACL</name>
<protein>
    <submittedName>
        <fullName evidence="4">OmpA family protein</fullName>
    </submittedName>
</protein>
<sequence>MRKRGRFLQDSELEEHYWPSFTDMMAMVVLVFLFITVIAFVQSIYTAYDQTQIKSELSKVTNVKKHISDVINQKLQDQVGKDKITRGPNNTISVEGDVLFKTASAEISGKGKHVLNNVADALVNIIDNKELSQYIYIILVEGHTDSVPYDNWTLSEDRAVSVIKYLQKANPKLQEDRYAKYLAATGYSKYKPIAKGHSAEAKQKNRRISFQIILDDNKWQNKIKDIMAHK</sequence>
<dbReference type="PANTHER" id="PTHR30329">
    <property type="entry name" value="STATOR ELEMENT OF FLAGELLAR MOTOR COMPLEX"/>
    <property type="match status" value="1"/>
</dbReference>
<evidence type="ECO:0000256" key="1">
    <source>
        <dbReference type="PROSITE-ProRule" id="PRU00473"/>
    </source>
</evidence>
<proteinExistence type="predicted"/>
<comment type="caution">
    <text evidence="4">The sequence shown here is derived from an EMBL/GenBank/DDBJ whole genome shotgun (WGS) entry which is preliminary data.</text>
</comment>
<keyword evidence="5" id="KW-1185">Reference proteome</keyword>
<reference evidence="4 5" key="1">
    <citation type="submission" date="2019-03" db="EMBL/GenBank/DDBJ databases">
        <title>Genomic Encyclopedia of Type Strains, Phase IV (KMG-IV): sequencing the most valuable type-strain genomes for metagenomic binning, comparative biology and taxonomic classification.</title>
        <authorList>
            <person name="Goeker M."/>
        </authorList>
    </citation>
    <scope>NUCLEOTIDE SEQUENCE [LARGE SCALE GENOMIC DNA]</scope>
    <source>
        <strain evidence="4 5">DSM 19377</strain>
    </source>
</reference>
<dbReference type="Gene3D" id="3.30.1330.60">
    <property type="entry name" value="OmpA-like domain"/>
    <property type="match status" value="1"/>
</dbReference>
<dbReference type="InterPro" id="IPR050330">
    <property type="entry name" value="Bact_OuterMem_StrucFunc"/>
</dbReference>
<dbReference type="InterPro" id="IPR036737">
    <property type="entry name" value="OmpA-like_sf"/>
</dbReference>
<dbReference type="PANTHER" id="PTHR30329:SF21">
    <property type="entry name" value="LIPOPROTEIN YIAD-RELATED"/>
    <property type="match status" value="1"/>
</dbReference>
<evidence type="ECO:0000313" key="4">
    <source>
        <dbReference type="EMBL" id="TCP32302.1"/>
    </source>
</evidence>
<gene>
    <name evidence="4" type="ORF">EV207_101281</name>
</gene>
<evidence type="ECO:0000256" key="2">
    <source>
        <dbReference type="SAM" id="Phobius"/>
    </source>
</evidence>
<dbReference type="EMBL" id="SLXK01000001">
    <property type="protein sequence ID" value="TCP32302.1"/>
    <property type="molecule type" value="Genomic_DNA"/>
</dbReference>
<keyword evidence="2" id="KW-1133">Transmembrane helix</keyword>
<dbReference type="SUPFAM" id="SSF103088">
    <property type="entry name" value="OmpA-like"/>
    <property type="match status" value="1"/>
</dbReference>
<dbReference type="Pfam" id="PF00691">
    <property type="entry name" value="OmpA"/>
    <property type="match status" value="1"/>
</dbReference>
<dbReference type="RefSeq" id="WP_132742832.1">
    <property type="nucleotide sequence ID" value="NZ_SLXK01000001.1"/>
</dbReference>
<keyword evidence="2" id="KW-0812">Transmembrane</keyword>
<dbReference type="AlphaFoldDB" id="A0A4R2PBA2"/>
<dbReference type="GO" id="GO:0016020">
    <property type="term" value="C:membrane"/>
    <property type="evidence" value="ECO:0007669"/>
    <property type="project" value="UniProtKB-UniRule"/>
</dbReference>
<dbReference type="Proteomes" id="UP000295416">
    <property type="component" value="Unassembled WGS sequence"/>
</dbReference>
<feature type="domain" description="OmpA-like" evidence="3">
    <location>
        <begin position="87"/>
        <end position="216"/>
    </location>
</feature>
<evidence type="ECO:0000259" key="3">
    <source>
        <dbReference type="PROSITE" id="PS51123"/>
    </source>
</evidence>
<accession>A0A4R2PBA2</accession>
<dbReference type="InterPro" id="IPR006665">
    <property type="entry name" value="OmpA-like"/>
</dbReference>
<feature type="transmembrane region" description="Helical" evidence="2">
    <location>
        <begin position="21"/>
        <end position="45"/>
    </location>
</feature>